<name>A0ABV3RSK5_9RHOB</name>
<dbReference type="InterPro" id="IPR036844">
    <property type="entry name" value="Hint_dom_sf"/>
</dbReference>
<evidence type="ECO:0000259" key="1">
    <source>
        <dbReference type="Pfam" id="PF13403"/>
    </source>
</evidence>
<comment type="caution">
    <text evidence="2">The sequence shown here is derived from an EMBL/GenBank/DDBJ whole genome shotgun (WGS) entry which is preliminary data.</text>
</comment>
<keyword evidence="3" id="KW-1185">Reference proteome</keyword>
<dbReference type="Proteomes" id="UP001556098">
    <property type="component" value="Unassembled WGS sequence"/>
</dbReference>
<dbReference type="EMBL" id="JBFNXX010000027">
    <property type="protein sequence ID" value="MEW9921982.1"/>
    <property type="molecule type" value="Genomic_DNA"/>
</dbReference>
<sequence length="173" mass="18714">MEPKTAGRVDGADRRAGQFASYYMTDTGLLKGAALLTLDGEIPVEFLSVGDKIITRDTGVSKVQHIQIATRKVHTVAVDPGGLGRGKPVEDVRLAADQMVLIRDWRARALFNSERALVAARTLVDGEFITDLGMRQTTLYQIFCDGPHILYCDGLELATADGSRARGAVLRAA</sequence>
<dbReference type="RefSeq" id="WP_367879681.1">
    <property type="nucleotide sequence ID" value="NZ_JBFNXX010000027.1"/>
</dbReference>
<protein>
    <submittedName>
        <fullName evidence="2">Hint domain-containing protein</fullName>
    </submittedName>
</protein>
<evidence type="ECO:0000313" key="2">
    <source>
        <dbReference type="EMBL" id="MEW9921982.1"/>
    </source>
</evidence>
<gene>
    <name evidence="2" type="ORF">AB2B41_20440</name>
</gene>
<dbReference type="SUPFAM" id="SSF51294">
    <property type="entry name" value="Hedgehog/intein (Hint) domain"/>
    <property type="match status" value="1"/>
</dbReference>
<proteinExistence type="predicted"/>
<accession>A0ABV3RSK5</accession>
<organism evidence="2 3">
    <name type="scientific">Sulfitobacter sediminis</name>
    <dbReference type="NCBI Taxonomy" id="3234186"/>
    <lineage>
        <taxon>Bacteria</taxon>
        <taxon>Pseudomonadati</taxon>
        <taxon>Pseudomonadota</taxon>
        <taxon>Alphaproteobacteria</taxon>
        <taxon>Rhodobacterales</taxon>
        <taxon>Roseobacteraceae</taxon>
        <taxon>Sulfitobacter</taxon>
    </lineage>
</organism>
<reference evidence="2 3" key="1">
    <citation type="submission" date="2024-07" db="EMBL/GenBank/DDBJ databases">
        <title>Marimonas sp.nov., isolated from tidal-flat sediment.</title>
        <authorList>
            <person name="Jayan J.N."/>
            <person name="Lee S.S."/>
        </authorList>
    </citation>
    <scope>NUCLEOTIDE SEQUENCE [LARGE SCALE GENOMIC DNA]</scope>
    <source>
        <strain evidence="2 3">MJW-29</strain>
    </source>
</reference>
<feature type="domain" description="Hedgehog/Intein (Hint)" evidence="1">
    <location>
        <begin position="29"/>
        <end position="156"/>
    </location>
</feature>
<dbReference type="InterPro" id="IPR028992">
    <property type="entry name" value="Hedgehog/Intein_dom"/>
</dbReference>
<evidence type="ECO:0000313" key="3">
    <source>
        <dbReference type="Proteomes" id="UP001556098"/>
    </source>
</evidence>
<dbReference type="Pfam" id="PF13403">
    <property type="entry name" value="Hint_2"/>
    <property type="match status" value="1"/>
</dbReference>